<sequence>MDDSSKSQHTYLVSSYPPSVGNNPPPPPPSPQGGGGATTSSSKRKKPSTDHEELQDDADSTNTPMKCHQTNSSTARDHEDVAAMNTGRNPRKEQVINLLNDILDFYNNNHT</sequence>
<name>A0ACB9CIR2_ARCLA</name>
<dbReference type="Proteomes" id="UP001055879">
    <property type="component" value="Linkage Group LG04"/>
</dbReference>
<organism evidence="1 2">
    <name type="scientific">Arctium lappa</name>
    <name type="common">Greater burdock</name>
    <name type="synonym">Lappa major</name>
    <dbReference type="NCBI Taxonomy" id="4217"/>
    <lineage>
        <taxon>Eukaryota</taxon>
        <taxon>Viridiplantae</taxon>
        <taxon>Streptophyta</taxon>
        <taxon>Embryophyta</taxon>
        <taxon>Tracheophyta</taxon>
        <taxon>Spermatophyta</taxon>
        <taxon>Magnoliopsida</taxon>
        <taxon>eudicotyledons</taxon>
        <taxon>Gunneridae</taxon>
        <taxon>Pentapetalae</taxon>
        <taxon>asterids</taxon>
        <taxon>campanulids</taxon>
        <taxon>Asterales</taxon>
        <taxon>Asteraceae</taxon>
        <taxon>Carduoideae</taxon>
        <taxon>Cardueae</taxon>
        <taxon>Arctiinae</taxon>
        <taxon>Arctium</taxon>
    </lineage>
</organism>
<reference evidence="2" key="1">
    <citation type="journal article" date="2022" name="Mol. Ecol. Resour.">
        <title>The genomes of chicory, endive, great burdock and yacon provide insights into Asteraceae palaeo-polyploidization history and plant inulin production.</title>
        <authorList>
            <person name="Fan W."/>
            <person name="Wang S."/>
            <person name="Wang H."/>
            <person name="Wang A."/>
            <person name="Jiang F."/>
            <person name="Liu H."/>
            <person name="Zhao H."/>
            <person name="Xu D."/>
            <person name="Zhang Y."/>
        </authorList>
    </citation>
    <scope>NUCLEOTIDE SEQUENCE [LARGE SCALE GENOMIC DNA]</scope>
    <source>
        <strain evidence="2">cv. Niubang</strain>
    </source>
</reference>
<protein>
    <submittedName>
        <fullName evidence="1">Uncharacterized protein</fullName>
    </submittedName>
</protein>
<keyword evidence="2" id="KW-1185">Reference proteome</keyword>
<dbReference type="EMBL" id="CM042050">
    <property type="protein sequence ID" value="KAI3734198.1"/>
    <property type="molecule type" value="Genomic_DNA"/>
</dbReference>
<evidence type="ECO:0000313" key="2">
    <source>
        <dbReference type="Proteomes" id="UP001055879"/>
    </source>
</evidence>
<accession>A0ACB9CIR2</accession>
<proteinExistence type="predicted"/>
<gene>
    <name evidence="1" type="ORF">L6452_13662</name>
</gene>
<evidence type="ECO:0000313" key="1">
    <source>
        <dbReference type="EMBL" id="KAI3734198.1"/>
    </source>
</evidence>
<reference evidence="1 2" key="2">
    <citation type="journal article" date="2022" name="Mol. Ecol. Resour.">
        <title>The genomes of chicory, endive, great burdock and yacon provide insights into Asteraceae paleo-polyploidization history and plant inulin production.</title>
        <authorList>
            <person name="Fan W."/>
            <person name="Wang S."/>
            <person name="Wang H."/>
            <person name="Wang A."/>
            <person name="Jiang F."/>
            <person name="Liu H."/>
            <person name="Zhao H."/>
            <person name="Xu D."/>
            <person name="Zhang Y."/>
        </authorList>
    </citation>
    <scope>NUCLEOTIDE SEQUENCE [LARGE SCALE GENOMIC DNA]</scope>
    <source>
        <strain evidence="2">cv. Niubang</strain>
    </source>
</reference>
<comment type="caution">
    <text evidence="1">The sequence shown here is derived from an EMBL/GenBank/DDBJ whole genome shotgun (WGS) entry which is preliminary data.</text>
</comment>